<dbReference type="Proteomes" id="UP000252100">
    <property type="component" value="Chromosome"/>
</dbReference>
<keyword evidence="3" id="KW-1185">Reference proteome</keyword>
<keyword evidence="2" id="KW-0808">Transferase</keyword>
<dbReference type="InterPro" id="IPR043519">
    <property type="entry name" value="NT_sf"/>
</dbReference>
<reference evidence="2 3" key="1">
    <citation type="journal article" date="2018" name="J. Microbiol.">
        <title>Salicibibacter kimchii gen. nov., sp. nov., a moderately halophilic and alkalitolerant bacterium in the family Bacillaceae, isolated from kimchi.</title>
        <authorList>
            <person name="Jang J.Y."/>
            <person name="Oh Y.J."/>
            <person name="Lim S.K."/>
            <person name="Park H.K."/>
            <person name="Lee C."/>
            <person name="Kim J.Y."/>
            <person name="Lee M.A."/>
            <person name="Choi H.J."/>
        </authorList>
    </citation>
    <scope>NUCLEOTIDE SEQUENCE [LARGE SCALE GENOMIC DNA]</scope>
    <source>
        <strain evidence="2 3">NKC1-1</strain>
    </source>
</reference>
<evidence type="ECO:0000313" key="3">
    <source>
        <dbReference type="Proteomes" id="UP000252100"/>
    </source>
</evidence>
<proteinExistence type="predicted"/>
<evidence type="ECO:0000313" key="2">
    <source>
        <dbReference type="EMBL" id="AXF57084.1"/>
    </source>
</evidence>
<dbReference type="CDD" id="cd05403">
    <property type="entry name" value="NT_KNTase_like"/>
    <property type="match status" value="1"/>
</dbReference>
<dbReference type="RefSeq" id="WP_114374582.1">
    <property type="nucleotide sequence ID" value="NZ_CP031092.1"/>
</dbReference>
<name>A0A345C1K3_9BACI</name>
<feature type="domain" description="Polymerase beta nucleotidyltransferase" evidence="1">
    <location>
        <begin position="27"/>
        <end position="97"/>
    </location>
</feature>
<organism evidence="2 3">
    <name type="scientific">Salicibibacter kimchii</name>
    <dbReference type="NCBI Taxonomy" id="2099786"/>
    <lineage>
        <taxon>Bacteria</taxon>
        <taxon>Bacillati</taxon>
        <taxon>Bacillota</taxon>
        <taxon>Bacilli</taxon>
        <taxon>Bacillales</taxon>
        <taxon>Bacillaceae</taxon>
        <taxon>Salicibibacter</taxon>
    </lineage>
</organism>
<sequence>MTEAHHREATLARVSSILRETLSDKDVTVYLFGSWAKGNIHTSSDIDIAIDHTNLPNGFLYRIREAFEESTIPYQIDVIDLPNVDEDFRNKVFREGIQWNVCKSESPLRTKH</sequence>
<dbReference type="Gene3D" id="3.30.460.10">
    <property type="entry name" value="Beta Polymerase, domain 2"/>
    <property type="match status" value="1"/>
</dbReference>
<evidence type="ECO:0000259" key="1">
    <source>
        <dbReference type="Pfam" id="PF18765"/>
    </source>
</evidence>
<dbReference type="EMBL" id="CP031092">
    <property type="protein sequence ID" value="AXF57084.1"/>
    <property type="molecule type" value="Genomic_DNA"/>
</dbReference>
<dbReference type="InterPro" id="IPR041633">
    <property type="entry name" value="Polbeta"/>
</dbReference>
<dbReference type="GO" id="GO:0016740">
    <property type="term" value="F:transferase activity"/>
    <property type="evidence" value="ECO:0007669"/>
    <property type="project" value="UniProtKB-KW"/>
</dbReference>
<protein>
    <submittedName>
        <fullName evidence="2">Nucleotidyltransferase domain-containing protein</fullName>
    </submittedName>
</protein>
<dbReference type="Pfam" id="PF18765">
    <property type="entry name" value="Polbeta"/>
    <property type="match status" value="1"/>
</dbReference>
<gene>
    <name evidence="2" type="ORF">DT065_14470</name>
</gene>
<accession>A0A345C1K3</accession>
<dbReference type="OrthoDB" id="9809668at2"/>
<dbReference type="SUPFAM" id="SSF81301">
    <property type="entry name" value="Nucleotidyltransferase"/>
    <property type="match status" value="1"/>
</dbReference>
<dbReference type="KEGG" id="rue:DT065_14470"/>
<dbReference type="AlphaFoldDB" id="A0A345C1K3"/>